<evidence type="ECO:0000256" key="1">
    <source>
        <dbReference type="ARBA" id="ARBA00011900"/>
    </source>
</evidence>
<dbReference type="SUPFAM" id="SSF53335">
    <property type="entry name" value="S-adenosyl-L-methionine-dependent methyltransferases"/>
    <property type="match status" value="1"/>
</dbReference>
<dbReference type="InterPro" id="IPR003356">
    <property type="entry name" value="DNA_methylase_A-5"/>
</dbReference>
<evidence type="ECO:0000313" key="10">
    <source>
        <dbReference type="Proteomes" id="UP001142078"/>
    </source>
</evidence>
<name>A0A9X2S4J3_9FIRM</name>
<feature type="domain" description="DNA methylase adenine-specific" evidence="7">
    <location>
        <begin position="88"/>
        <end position="124"/>
    </location>
</feature>
<dbReference type="InterPro" id="IPR029063">
    <property type="entry name" value="SAM-dependent_MTases_sf"/>
</dbReference>
<sequence>MKIILNNVADYRFSNKSKFDFEKLTEDPDNIRANFENYIQGFSLNIREIIEYFEFDNEIKKLDDNDLLFLVIKELNNIDLHPDVVTNQEMGYIFEELIRRFSENAKAGDHYTPGEVIELMVNLIFNGLEEELTTLGSILQ</sequence>
<organism evidence="9 10">
    <name type="scientific">Anaerosalibacter massiliensis</name>
    <dbReference type="NCBI Taxonomy" id="1347392"/>
    <lineage>
        <taxon>Bacteria</taxon>
        <taxon>Bacillati</taxon>
        <taxon>Bacillota</taxon>
        <taxon>Tissierellia</taxon>
        <taxon>Tissierellales</taxon>
        <taxon>Sporanaerobacteraceae</taxon>
        <taxon>Anaerosalibacter</taxon>
    </lineage>
</organism>
<evidence type="ECO:0000259" key="8">
    <source>
        <dbReference type="Pfam" id="PF12161"/>
    </source>
</evidence>
<dbReference type="GO" id="GO:0009307">
    <property type="term" value="P:DNA restriction-modification system"/>
    <property type="evidence" value="ECO:0007669"/>
    <property type="project" value="UniProtKB-KW"/>
</dbReference>
<comment type="caution">
    <text evidence="9">The sequence shown here is derived from an EMBL/GenBank/DDBJ whole genome shotgun (WGS) entry which is preliminary data.</text>
</comment>
<dbReference type="PANTHER" id="PTHR42933:SF3">
    <property type="entry name" value="TYPE I RESTRICTION ENZYME MJAVIII METHYLASE SUBUNIT"/>
    <property type="match status" value="1"/>
</dbReference>
<dbReference type="GO" id="GO:0008170">
    <property type="term" value="F:N-methyltransferase activity"/>
    <property type="evidence" value="ECO:0007669"/>
    <property type="project" value="InterPro"/>
</dbReference>
<keyword evidence="2" id="KW-0489">Methyltransferase</keyword>
<dbReference type="GO" id="GO:0032259">
    <property type="term" value="P:methylation"/>
    <property type="evidence" value="ECO:0007669"/>
    <property type="project" value="UniProtKB-KW"/>
</dbReference>
<dbReference type="Gene3D" id="3.40.50.150">
    <property type="entry name" value="Vaccinia Virus protein VP39"/>
    <property type="match status" value="1"/>
</dbReference>
<keyword evidence="4" id="KW-0949">S-adenosyl-L-methionine</keyword>
<evidence type="ECO:0000256" key="3">
    <source>
        <dbReference type="ARBA" id="ARBA00022679"/>
    </source>
</evidence>
<proteinExistence type="predicted"/>
<gene>
    <name evidence="9" type="ORF">NSA23_05355</name>
</gene>
<dbReference type="EMBL" id="JANJZL010000003">
    <property type="protein sequence ID" value="MCR2043543.1"/>
    <property type="molecule type" value="Genomic_DNA"/>
</dbReference>
<dbReference type="RefSeq" id="WP_257490306.1">
    <property type="nucleotide sequence ID" value="NZ_JANJZL010000003.1"/>
</dbReference>
<dbReference type="GO" id="GO:0009007">
    <property type="term" value="F:site-specific DNA-methyltransferase (adenine-specific) activity"/>
    <property type="evidence" value="ECO:0007669"/>
    <property type="project" value="UniProtKB-EC"/>
</dbReference>
<dbReference type="GO" id="GO:0003677">
    <property type="term" value="F:DNA binding"/>
    <property type="evidence" value="ECO:0007669"/>
    <property type="project" value="InterPro"/>
</dbReference>
<evidence type="ECO:0000256" key="5">
    <source>
        <dbReference type="ARBA" id="ARBA00022747"/>
    </source>
</evidence>
<dbReference type="Pfam" id="PF02384">
    <property type="entry name" value="N6_Mtase"/>
    <property type="match status" value="1"/>
</dbReference>
<dbReference type="AlphaFoldDB" id="A0A9X2S4J3"/>
<dbReference type="Proteomes" id="UP001142078">
    <property type="component" value="Unassembled WGS sequence"/>
</dbReference>
<protein>
    <recommendedName>
        <fullName evidence="1">site-specific DNA-methyltransferase (adenine-specific)</fullName>
        <ecNumber evidence="1">2.1.1.72</ecNumber>
    </recommendedName>
</protein>
<dbReference type="InterPro" id="IPR051537">
    <property type="entry name" value="DNA_Adenine_Mtase"/>
</dbReference>
<comment type="catalytic activity">
    <reaction evidence="6">
        <text>a 2'-deoxyadenosine in DNA + S-adenosyl-L-methionine = an N(6)-methyl-2'-deoxyadenosine in DNA + S-adenosyl-L-homocysteine + H(+)</text>
        <dbReference type="Rhea" id="RHEA:15197"/>
        <dbReference type="Rhea" id="RHEA-COMP:12418"/>
        <dbReference type="Rhea" id="RHEA-COMP:12419"/>
        <dbReference type="ChEBI" id="CHEBI:15378"/>
        <dbReference type="ChEBI" id="CHEBI:57856"/>
        <dbReference type="ChEBI" id="CHEBI:59789"/>
        <dbReference type="ChEBI" id="CHEBI:90615"/>
        <dbReference type="ChEBI" id="CHEBI:90616"/>
        <dbReference type="EC" id="2.1.1.72"/>
    </reaction>
</comment>
<dbReference type="InterPro" id="IPR022749">
    <property type="entry name" value="D12N6_MeTrfase_N"/>
</dbReference>
<evidence type="ECO:0000256" key="6">
    <source>
        <dbReference type="ARBA" id="ARBA00047942"/>
    </source>
</evidence>
<evidence type="ECO:0000259" key="7">
    <source>
        <dbReference type="Pfam" id="PF02384"/>
    </source>
</evidence>
<evidence type="ECO:0000256" key="2">
    <source>
        <dbReference type="ARBA" id="ARBA00022603"/>
    </source>
</evidence>
<dbReference type="Pfam" id="PF12161">
    <property type="entry name" value="HsdM_N"/>
    <property type="match status" value="1"/>
</dbReference>
<keyword evidence="10" id="KW-1185">Reference proteome</keyword>
<evidence type="ECO:0000256" key="4">
    <source>
        <dbReference type="ARBA" id="ARBA00022691"/>
    </source>
</evidence>
<dbReference type="EC" id="2.1.1.72" evidence="1"/>
<evidence type="ECO:0000313" key="9">
    <source>
        <dbReference type="EMBL" id="MCR2043543.1"/>
    </source>
</evidence>
<keyword evidence="3" id="KW-0808">Transferase</keyword>
<feature type="domain" description="N6 adenine-specific DNA methyltransferase N-terminal" evidence="8">
    <location>
        <begin position="11"/>
        <end position="74"/>
    </location>
</feature>
<keyword evidence="5" id="KW-0680">Restriction system</keyword>
<accession>A0A9X2S4J3</accession>
<reference evidence="9" key="1">
    <citation type="submission" date="2022-07" db="EMBL/GenBank/DDBJ databases">
        <title>Enhanced cultured diversity of the mouse gut microbiota enables custom-made synthetic communities.</title>
        <authorList>
            <person name="Afrizal A."/>
        </authorList>
    </citation>
    <scope>NUCLEOTIDE SEQUENCE</scope>
    <source>
        <strain evidence="9">DSM 29482</strain>
    </source>
</reference>
<dbReference type="PANTHER" id="PTHR42933">
    <property type="entry name" value="SLR6095 PROTEIN"/>
    <property type="match status" value="1"/>
</dbReference>